<dbReference type="RefSeq" id="WP_046966605.1">
    <property type="nucleotide sequence ID" value="NZ_CP017480.1"/>
</dbReference>
<dbReference type="PATRIC" id="fig|1440763.5.peg.653"/>
<dbReference type="SUPFAM" id="SSF48498">
    <property type="entry name" value="Tetracyclin repressor-like, C-terminal domain"/>
    <property type="match status" value="1"/>
</dbReference>
<keyword evidence="3" id="KW-0804">Transcription</keyword>
<dbReference type="InterPro" id="IPR036271">
    <property type="entry name" value="Tet_transcr_reg_TetR-rel_C_sf"/>
</dbReference>
<name>A0A0G9HE83_9GAMM</name>
<dbReference type="KEGG" id="lrz:BJI69_16555"/>
<evidence type="ECO:0000256" key="3">
    <source>
        <dbReference type="ARBA" id="ARBA00023163"/>
    </source>
</evidence>
<dbReference type="InterPro" id="IPR009057">
    <property type="entry name" value="Homeodomain-like_sf"/>
</dbReference>
<dbReference type="SUPFAM" id="SSF46689">
    <property type="entry name" value="Homeodomain-like"/>
    <property type="match status" value="1"/>
</dbReference>
<keyword evidence="5" id="KW-1185">Reference proteome</keyword>
<proteinExistence type="predicted"/>
<dbReference type="InterPro" id="IPR011075">
    <property type="entry name" value="TetR_C"/>
</dbReference>
<dbReference type="EMBL" id="CP017480">
    <property type="protein sequence ID" value="APG05353.1"/>
    <property type="molecule type" value="Genomic_DNA"/>
</dbReference>
<dbReference type="OrthoDB" id="270177at2"/>
<evidence type="ECO:0000256" key="2">
    <source>
        <dbReference type="ARBA" id="ARBA00023125"/>
    </source>
</evidence>
<dbReference type="GO" id="GO:0003677">
    <property type="term" value="F:DNA binding"/>
    <property type="evidence" value="ECO:0007669"/>
    <property type="project" value="UniProtKB-UniRule"/>
</dbReference>
<dbReference type="Proteomes" id="UP000182987">
    <property type="component" value="Chromosome"/>
</dbReference>
<dbReference type="AlphaFoldDB" id="A0A0G9HE83"/>
<dbReference type="PANTHER" id="PTHR47506:SF1">
    <property type="entry name" value="HTH-TYPE TRANSCRIPTIONAL REGULATOR YJDC"/>
    <property type="match status" value="1"/>
</dbReference>
<protein>
    <submittedName>
        <fullName evidence="4">TetR family transcriptional regulator</fullName>
    </submittedName>
</protein>
<evidence type="ECO:0000313" key="4">
    <source>
        <dbReference type="EMBL" id="APG05353.1"/>
    </source>
</evidence>
<gene>
    <name evidence="4" type="ORF">BJI69_16555</name>
</gene>
<dbReference type="Gene3D" id="1.10.357.10">
    <property type="entry name" value="Tetracycline Repressor, domain 2"/>
    <property type="match status" value="1"/>
</dbReference>
<dbReference type="InterPro" id="IPR001647">
    <property type="entry name" value="HTH_TetR"/>
</dbReference>
<dbReference type="PANTHER" id="PTHR47506">
    <property type="entry name" value="TRANSCRIPTIONAL REGULATORY PROTEIN"/>
    <property type="match status" value="1"/>
</dbReference>
<reference evidence="5" key="1">
    <citation type="submission" date="2016-09" db="EMBL/GenBank/DDBJ databases">
        <authorList>
            <person name="Lysoe E."/>
        </authorList>
    </citation>
    <scope>NUCLEOTIDE SEQUENCE [LARGE SCALE GENOMIC DNA]</scope>
    <source>
        <strain evidence="5">LJ96T</strain>
    </source>
</reference>
<accession>A0A0G9HE83</accession>
<dbReference type="PROSITE" id="PS50977">
    <property type="entry name" value="HTH_TETR_2"/>
    <property type="match status" value="1"/>
</dbReference>
<dbReference type="Pfam" id="PF16925">
    <property type="entry name" value="TetR_C_13"/>
    <property type="match status" value="1"/>
</dbReference>
<evidence type="ECO:0000313" key="5">
    <source>
        <dbReference type="Proteomes" id="UP000182987"/>
    </source>
</evidence>
<keyword evidence="2" id="KW-0238">DNA-binding</keyword>
<dbReference type="STRING" id="1440763.BJI69_16555"/>
<dbReference type="Pfam" id="PF00440">
    <property type="entry name" value="TetR_N"/>
    <property type="match status" value="1"/>
</dbReference>
<evidence type="ECO:0000256" key="1">
    <source>
        <dbReference type="ARBA" id="ARBA00023015"/>
    </source>
</evidence>
<sequence length="194" mass="20591">MARPREFDRDTALQRAIEVFAAHGFEGTSTPMLLEAMKIGRQSLYDTFGDKRRLYLEALRRYSDDSTGATLSAMFASDAVLEGIERALLGFVDDAVSGAAPACLGIHAVTEFGTSEPDVRAVTDAVGHRTLLAFESRLRDGVERGELAADLDPAAAAQFLLATLSGLKVAARGGASRAVLHGIVGVALRALVPF</sequence>
<keyword evidence="1" id="KW-0805">Transcription regulation</keyword>
<organism evidence="4 5">
    <name type="scientific">Luteibacter rhizovicinus DSM 16549</name>
    <dbReference type="NCBI Taxonomy" id="1440763"/>
    <lineage>
        <taxon>Bacteria</taxon>
        <taxon>Pseudomonadati</taxon>
        <taxon>Pseudomonadota</taxon>
        <taxon>Gammaproteobacteria</taxon>
        <taxon>Lysobacterales</taxon>
        <taxon>Rhodanobacteraceae</taxon>
        <taxon>Luteibacter</taxon>
    </lineage>
</organism>
<dbReference type="Gene3D" id="1.10.10.60">
    <property type="entry name" value="Homeodomain-like"/>
    <property type="match status" value="1"/>
</dbReference>